<name>A0A6P1GGT7_SPHYA</name>
<feature type="transmembrane region" description="Helical" evidence="1">
    <location>
        <begin position="21"/>
        <end position="42"/>
    </location>
</feature>
<accession>A0A6P1GGT7</accession>
<proteinExistence type="predicted"/>
<gene>
    <name evidence="2" type="ORF">GS397_10460</name>
</gene>
<evidence type="ECO:0000313" key="3">
    <source>
        <dbReference type="Proteomes" id="UP000464086"/>
    </source>
</evidence>
<evidence type="ECO:0000313" key="2">
    <source>
        <dbReference type="EMBL" id="QHD67433.1"/>
    </source>
</evidence>
<keyword evidence="1" id="KW-0472">Membrane</keyword>
<evidence type="ECO:0000256" key="1">
    <source>
        <dbReference type="SAM" id="Phobius"/>
    </source>
</evidence>
<keyword evidence="1" id="KW-1133">Transmembrane helix</keyword>
<reference evidence="2 3" key="1">
    <citation type="submission" date="2019-12" db="EMBL/GenBank/DDBJ databases">
        <title>Functional and genomic insights into the Sphingobium yanoikuyae YC-JY1, a bacterium efficiently degrading bisphenol A.</title>
        <authorList>
            <person name="Jia Y."/>
            <person name="Li X."/>
            <person name="Wang J."/>
            <person name="Eltoukhy A."/>
            <person name="Lamraoui I."/>
            <person name="Yan Y."/>
        </authorList>
    </citation>
    <scope>NUCLEOTIDE SEQUENCE [LARGE SCALE GENOMIC DNA]</scope>
    <source>
        <strain evidence="2 3">YC-JY1</strain>
    </source>
</reference>
<sequence>MTPWECDVQKFALIPEKWRPIIVITRMVLRAMIFIVPTVMYGPKAAGLALPLLQ</sequence>
<keyword evidence="1" id="KW-0812">Transmembrane</keyword>
<dbReference type="EMBL" id="CP047218">
    <property type="protein sequence ID" value="QHD67433.1"/>
    <property type="molecule type" value="Genomic_DNA"/>
</dbReference>
<dbReference type="Proteomes" id="UP000464086">
    <property type="component" value="Chromosome"/>
</dbReference>
<dbReference type="AlphaFoldDB" id="A0A6P1GGT7"/>
<dbReference type="RefSeq" id="WP_159366412.1">
    <property type="nucleotide sequence ID" value="NZ_CP047218.1"/>
</dbReference>
<protein>
    <submittedName>
        <fullName evidence="2">Uncharacterized protein</fullName>
    </submittedName>
</protein>
<organism evidence="2 3">
    <name type="scientific">Sphingobium yanoikuyae</name>
    <name type="common">Sphingomonas yanoikuyae</name>
    <dbReference type="NCBI Taxonomy" id="13690"/>
    <lineage>
        <taxon>Bacteria</taxon>
        <taxon>Pseudomonadati</taxon>
        <taxon>Pseudomonadota</taxon>
        <taxon>Alphaproteobacteria</taxon>
        <taxon>Sphingomonadales</taxon>
        <taxon>Sphingomonadaceae</taxon>
        <taxon>Sphingobium</taxon>
    </lineage>
</organism>